<evidence type="ECO:0000313" key="2">
    <source>
        <dbReference type="EMBL" id="KAK3795122.1"/>
    </source>
</evidence>
<comment type="caution">
    <text evidence="2">The sequence shown here is derived from an EMBL/GenBank/DDBJ whole genome shotgun (WGS) entry which is preliminary data.</text>
</comment>
<evidence type="ECO:0000313" key="3">
    <source>
        <dbReference type="Proteomes" id="UP001283361"/>
    </source>
</evidence>
<keyword evidence="3" id="KW-1185">Reference proteome</keyword>
<accession>A0AAE1E5V1</accession>
<reference evidence="2" key="1">
    <citation type="journal article" date="2023" name="G3 (Bethesda)">
        <title>A reference genome for the long-term kleptoplast-retaining sea slug Elysia crispata morphotype clarki.</title>
        <authorList>
            <person name="Eastman K.E."/>
            <person name="Pendleton A.L."/>
            <person name="Shaikh M.A."/>
            <person name="Suttiyut T."/>
            <person name="Ogas R."/>
            <person name="Tomko P."/>
            <person name="Gavelis G."/>
            <person name="Widhalm J.R."/>
            <person name="Wisecaver J.H."/>
        </authorList>
    </citation>
    <scope>NUCLEOTIDE SEQUENCE</scope>
    <source>
        <strain evidence="2">ECLA1</strain>
    </source>
</reference>
<feature type="region of interest" description="Disordered" evidence="1">
    <location>
        <begin position="24"/>
        <end position="60"/>
    </location>
</feature>
<evidence type="ECO:0000256" key="1">
    <source>
        <dbReference type="SAM" id="MobiDB-lite"/>
    </source>
</evidence>
<gene>
    <name evidence="2" type="ORF">RRG08_028323</name>
</gene>
<organism evidence="2 3">
    <name type="scientific">Elysia crispata</name>
    <name type="common">lettuce slug</name>
    <dbReference type="NCBI Taxonomy" id="231223"/>
    <lineage>
        <taxon>Eukaryota</taxon>
        <taxon>Metazoa</taxon>
        <taxon>Spiralia</taxon>
        <taxon>Lophotrochozoa</taxon>
        <taxon>Mollusca</taxon>
        <taxon>Gastropoda</taxon>
        <taxon>Heterobranchia</taxon>
        <taxon>Euthyneura</taxon>
        <taxon>Panpulmonata</taxon>
        <taxon>Sacoglossa</taxon>
        <taxon>Placobranchoidea</taxon>
        <taxon>Plakobranchidae</taxon>
        <taxon>Elysia</taxon>
    </lineage>
</organism>
<sequence length="91" mass="9721">MLISSSRSHKLEIVSPSLSTVMRHISSDKSSSGSMDSSSAGALDDIFRSPPPGPPPEVTPWPLVSCDMRLELIITSSSLHPILRPLPTAAR</sequence>
<feature type="compositionally biased region" description="Low complexity" evidence="1">
    <location>
        <begin position="28"/>
        <end position="44"/>
    </location>
</feature>
<feature type="compositionally biased region" description="Pro residues" evidence="1">
    <location>
        <begin position="49"/>
        <end position="59"/>
    </location>
</feature>
<dbReference type="EMBL" id="JAWDGP010001078">
    <property type="protein sequence ID" value="KAK3795122.1"/>
    <property type="molecule type" value="Genomic_DNA"/>
</dbReference>
<protein>
    <submittedName>
        <fullName evidence="2">Uncharacterized protein</fullName>
    </submittedName>
</protein>
<dbReference type="AlphaFoldDB" id="A0AAE1E5V1"/>
<proteinExistence type="predicted"/>
<dbReference type="Proteomes" id="UP001283361">
    <property type="component" value="Unassembled WGS sequence"/>
</dbReference>
<name>A0AAE1E5V1_9GAST</name>